<dbReference type="SUPFAM" id="SSF50122">
    <property type="entry name" value="DNA-binding domain of retroviral integrase"/>
    <property type="match status" value="1"/>
</dbReference>
<evidence type="ECO:0000256" key="5">
    <source>
        <dbReference type="ARBA" id="ARBA00022723"/>
    </source>
</evidence>
<feature type="domain" description="Integrase-type" evidence="15">
    <location>
        <begin position="227"/>
        <end position="260"/>
    </location>
</feature>
<reference evidence="16" key="1">
    <citation type="submission" date="2025-08" db="UniProtKB">
        <authorList>
            <consortium name="Ensembl"/>
        </authorList>
    </citation>
    <scope>IDENTIFICATION</scope>
</reference>
<evidence type="ECO:0000256" key="2">
    <source>
        <dbReference type="ARBA" id="ARBA00022679"/>
    </source>
</evidence>
<dbReference type="PROSITE" id="PS51027">
    <property type="entry name" value="INTEGRASE_DBD"/>
    <property type="match status" value="1"/>
</dbReference>
<sequence>MATVTTDNLQQAQKAHALHHLNAQTLRLMFKLTREQARQMVEQCANCIAYLPVPYLGVNPRGLIPNEIWQMDVTHHLEFGQLKYIHVCIDTYSGFIIVTLQTGEATKHVVAHLLHCFSILGIPKQIKTDNGPGYIAKTFLQFCNTLQIKHTTSIPYNPQGQGIVERAHLSLKTVITKLKGGSWYPVKGTPRNILNHALFILNFLNLDSHGKSAADRFWHPESQKQFAMVKWKDPLDNSWHGPDPVLIWGRGSVCIFSQKK</sequence>
<evidence type="ECO:0000256" key="8">
    <source>
        <dbReference type="ARBA" id="ARBA00022908"/>
    </source>
</evidence>
<evidence type="ECO:0000256" key="10">
    <source>
        <dbReference type="ARBA" id="ARBA00023125"/>
    </source>
</evidence>
<accession>A0A8I5NGJ6</accession>
<evidence type="ECO:0000259" key="14">
    <source>
        <dbReference type="PROSITE" id="PS50994"/>
    </source>
</evidence>
<feature type="DNA-binding region" description="Integrase-type" evidence="12">
    <location>
        <begin position="227"/>
        <end position="260"/>
    </location>
</feature>
<dbReference type="EC" id="2.7.7.49" evidence="1"/>
<dbReference type="PANTHER" id="PTHR41694">
    <property type="entry name" value="ENDOGENOUS RETROVIRUS GROUP K MEMBER POL PROTEIN"/>
    <property type="match status" value="1"/>
</dbReference>
<dbReference type="PANTHER" id="PTHR41694:SF3">
    <property type="entry name" value="RNA-DIRECTED DNA POLYMERASE-RELATED"/>
    <property type="match status" value="1"/>
</dbReference>
<evidence type="ECO:0000259" key="13">
    <source>
        <dbReference type="PROSITE" id="PS50876"/>
    </source>
</evidence>
<dbReference type="GO" id="GO:0008270">
    <property type="term" value="F:zinc ion binding"/>
    <property type="evidence" value="ECO:0007669"/>
    <property type="project" value="UniProtKB-KW"/>
</dbReference>
<dbReference type="Gene3D" id="2.30.30.10">
    <property type="entry name" value="Integrase, C-terminal domain superfamily, retroviral"/>
    <property type="match status" value="1"/>
</dbReference>
<evidence type="ECO:0000256" key="1">
    <source>
        <dbReference type="ARBA" id="ARBA00012493"/>
    </source>
</evidence>
<keyword evidence="2" id="KW-0808">Transferase</keyword>
<dbReference type="SUPFAM" id="SSF53098">
    <property type="entry name" value="Ribonuclease H-like"/>
    <property type="match status" value="1"/>
</dbReference>
<dbReference type="Proteomes" id="UP000028761">
    <property type="component" value="Unplaced"/>
</dbReference>
<keyword evidence="11" id="KW-0862">Zinc</keyword>
<keyword evidence="9" id="KW-0695">RNA-directed DNA polymerase</keyword>
<dbReference type="GeneTree" id="ENSGT00940000165826"/>
<keyword evidence="11" id="KW-0863">Zinc-finger</keyword>
<evidence type="ECO:0000313" key="16">
    <source>
        <dbReference type="Ensembl" id="ENSPANP00000058085.1"/>
    </source>
</evidence>
<organism evidence="16 17">
    <name type="scientific">Papio anubis</name>
    <name type="common">Olive baboon</name>
    <dbReference type="NCBI Taxonomy" id="9555"/>
    <lineage>
        <taxon>Eukaryota</taxon>
        <taxon>Metazoa</taxon>
        <taxon>Chordata</taxon>
        <taxon>Craniata</taxon>
        <taxon>Vertebrata</taxon>
        <taxon>Euteleostomi</taxon>
        <taxon>Mammalia</taxon>
        <taxon>Eutheria</taxon>
        <taxon>Euarchontoglires</taxon>
        <taxon>Primates</taxon>
        <taxon>Haplorrhini</taxon>
        <taxon>Catarrhini</taxon>
        <taxon>Cercopithecidae</taxon>
        <taxon>Cercopithecinae</taxon>
        <taxon>Papio</taxon>
    </lineage>
</organism>
<evidence type="ECO:0000256" key="7">
    <source>
        <dbReference type="ARBA" id="ARBA00022801"/>
    </source>
</evidence>
<keyword evidence="7" id="KW-0378">Hydrolase</keyword>
<evidence type="ECO:0000256" key="4">
    <source>
        <dbReference type="ARBA" id="ARBA00022722"/>
    </source>
</evidence>
<evidence type="ECO:0000313" key="17">
    <source>
        <dbReference type="Proteomes" id="UP000028761"/>
    </source>
</evidence>
<dbReference type="InterPro" id="IPR001584">
    <property type="entry name" value="Integrase_cat-core"/>
</dbReference>
<dbReference type="Pfam" id="PF00552">
    <property type="entry name" value="IN_DBD_C"/>
    <property type="match status" value="1"/>
</dbReference>
<dbReference type="GO" id="GO:0035613">
    <property type="term" value="F:RNA stem-loop binding"/>
    <property type="evidence" value="ECO:0007669"/>
    <property type="project" value="TreeGrafter"/>
</dbReference>
<keyword evidence="6" id="KW-0255">Endonuclease</keyword>
<keyword evidence="8" id="KW-0229">DNA integration</keyword>
<dbReference type="GO" id="GO:0003677">
    <property type="term" value="F:DNA binding"/>
    <property type="evidence" value="ECO:0007669"/>
    <property type="project" value="UniProtKB-KW"/>
</dbReference>
<keyword evidence="4" id="KW-0540">Nuclease</keyword>
<keyword evidence="17" id="KW-1185">Reference proteome</keyword>
<dbReference type="GO" id="GO:0003964">
    <property type="term" value="F:RNA-directed DNA polymerase activity"/>
    <property type="evidence" value="ECO:0007669"/>
    <property type="project" value="UniProtKB-KW"/>
</dbReference>
<dbReference type="GO" id="GO:0016787">
    <property type="term" value="F:hydrolase activity"/>
    <property type="evidence" value="ECO:0007669"/>
    <property type="project" value="UniProtKB-KW"/>
</dbReference>
<dbReference type="PROSITE" id="PS50994">
    <property type="entry name" value="INTEGRASE"/>
    <property type="match status" value="1"/>
</dbReference>
<dbReference type="AlphaFoldDB" id="A0A8I5NGJ6"/>
<evidence type="ECO:0000259" key="15">
    <source>
        <dbReference type="PROSITE" id="PS51027"/>
    </source>
</evidence>
<dbReference type="InterPro" id="IPR036862">
    <property type="entry name" value="Integrase_C_dom_sf_retrovir"/>
</dbReference>
<dbReference type="SUPFAM" id="SSF46919">
    <property type="entry name" value="N-terminal Zn binding domain of HIV integrase"/>
    <property type="match status" value="1"/>
</dbReference>
<feature type="domain" description="Integrase-type" evidence="13">
    <location>
        <begin position="7"/>
        <end position="48"/>
    </location>
</feature>
<dbReference type="Pfam" id="PF02022">
    <property type="entry name" value="Integrase_Zn"/>
    <property type="match status" value="1"/>
</dbReference>
<proteinExistence type="predicted"/>
<dbReference type="Gene3D" id="1.10.10.200">
    <property type="match status" value="1"/>
</dbReference>
<dbReference type="InterPro" id="IPR001037">
    <property type="entry name" value="Integrase_C_retrovir"/>
</dbReference>
<dbReference type="Pfam" id="PF00665">
    <property type="entry name" value="rve"/>
    <property type="match status" value="1"/>
</dbReference>
<evidence type="ECO:0000256" key="11">
    <source>
        <dbReference type="PROSITE-ProRule" id="PRU00450"/>
    </source>
</evidence>
<dbReference type="Gene3D" id="3.30.420.10">
    <property type="entry name" value="Ribonuclease H-like superfamily/Ribonuclease H"/>
    <property type="match status" value="1"/>
</dbReference>
<evidence type="ECO:0000256" key="12">
    <source>
        <dbReference type="PROSITE-ProRule" id="PRU00506"/>
    </source>
</evidence>
<dbReference type="InterPro" id="IPR003308">
    <property type="entry name" value="Integrase_Zn-bd_dom_N"/>
</dbReference>
<evidence type="ECO:0000256" key="3">
    <source>
        <dbReference type="ARBA" id="ARBA00022695"/>
    </source>
</evidence>
<dbReference type="GO" id="GO:0004519">
    <property type="term" value="F:endonuclease activity"/>
    <property type="evidence" value="ECO:0007669"/>
    <property type="project" value="UniProtKB-KW"/>
</dbReference>
<keyword evidence="3" id="KW-0548">Nucleotidyltransferase</keyword>
<dbReference type="PROSITE" id="PS50876">
    <property type="entry name" value="ZF_INTEGRASE"/>
    <property type="match status" value="1"/>
</dbReference>
<dbReference type="InterPro" id="IPR012337">
    <property type="entry name" value="RNaseH-like_sf"/>
</dbReference>
<keyword evidence="5" id="KW-0479">Metal-binding</keyword>
<keyword evidence="10" id="KW-0238">DNA-binding</keyword>
<evidence type="ECO:0000256" key="9">
    <source>
        <dbReference type="ARBA" id="ARBA00022918"/>
    </source>
</evidence>
<dbReference type="InterPro" id="IPR036397">
    <property type="entry name" value="RNaseH_sf"/>
</dbReference>
<feature type="domain" description="Integrase catalytic" evidence="14">
    <location>
        <begin position="61"/>
        <end position="221"/>
    </location>
</feature>
<dbReference type="InterPro" id="IPR017856">
    <property type="entry name" value="Integrase-like_N"/>
</dbReference>
<evidence type="ECO:0000256" key="6">
    <source>
        <dbReference type="ARBA" id="ARBA00022759"/>
    </source>
</evidence>
<name>A0A8I5NGJ6_PAPAN</name>
<reference evidence="16" key="2">
    <citation type="submission" date="2025-09" db="UniProtKB">
        <authorList>
            <consortium name="Ensembl"/>
        </authorList>
    </citation>
    <scope>IDENTIFICATION</scope>
</reference>
<dbReference type="GO" id="GO:0015074">
    <property type="term" value="P:DNA integration"/>
    <property type="evidence" value="ECO:0007669"/>
    <property type="project" value="UniProtKB-KW"/>
</dbReference>
<dbReference type="OMA" id="ITECKIV"/>
<dbReference type="Ensembl" id="ENSPANT00000075945.1">
    <property type="protein sequence ID" value="ENSPANP00000058085.1"/>
    <property type="gene ID" value="ENSPANG00000049746.1"/>
</dbReference>
<protein>
    <recommendedName>
        <fullName evidence="1">RNA-directed DNA polymerase</fullName>
        <ecNumber evidence="1">2.7.7.49</ecNumber>
    </recommendedName>
</protein>